<evidence type="ECO:0000256" key="1">
    <source>
        <dbReference type="SAM" id="MobiDB-lite"/>
    </source>
</evidence>
<name>A0AAP0P0N0_9MAGN</name>
<organism evidence="2 3">
    <name type="scientific">Stephania cephalantha</name>
    <dbReference type="NCBI Taxonomy" id="152367"/>
    <lineage>
        <taxon>Eukaryota</taxon>
        <taxon>Viridiplantae</taxon>
        <taxon>Streptophyta</taxon>
        <taxon>Embryophyta</taxon>
        <taxon>Tracheophyta</taxon>
        <taxon>Spermatophyta</taxon>
        <taxon>Magnoliopsida</taxon>
        <taxon>Ranunculales</taxon>
        <taxon>Menispermaceae</taxon>
        <taxon>Menispermoideae</taxon>
        <taxon>Cissampelideae</taxon>
        <taxon>Stephania</taxon>
    </lineage>
</organism>
<gene>
    <name evidence="2" type="ORF">Scep_014570</name>
</gene>
<dbReference type="EMBL" id="JBBNAG010000006">
    <property type="protein sequence ID" value="KAK9125724.1"/>
    <property type="molecule type" value="Genomic_DNA"/>
</dbReference>
<sequence length="177" mass="19219">MLIPRIPSLLLLRKRSSRPGPSTSTRHCSVSFRPLRKIPHFCASRRSRGRVSAPSVADHPLGPAIDHRLGKLLPHQLANRDASPSSGGFLLLLLTLRGISKQVSVLFPSQRLVIKASSNNARKSVLEKMGGMGQSVGQVQGAWARTTLNGMGHELMSPSMMPDTIETDGKGIKEFPK</sequence>
<proteinExistence type="predicted"/>
<protein>
    <submittedName>
        <fullName evidence="2">Uncharacterized protein</fullName>
    </submittedName>
</protein>
<reference evidence="2 3" key="1">
    <citation type="submission" date="2024-01" db="EMBL/GenBank/DDBJ databases">
        <title>Genome assemblies of Stephania.</title>
        <authorList>
            <person name="Yang L."/>
        </authorList>
    </citation>
    <scope>NUCLEOTIDE SEQUENCE [LARGE SCALE GENOMIC DNA]</scope>
    <source>
        <strain evidence="2">JXDWG</strain>
        <tissue evidence="2">Leaf</tissue>
    </source>
</reference>
<evidence type="ECO:0000313" key="2">
    <source>
        <dbReference type="EMBL" id="KAK9125724.1"/>
    </source>
</evidence>
<feature type="region of interest" description="Disordered" evidence="1">
    <location>
        <begin position="154"/>
        <end position="177"/>
    </location>
</feature>
<accession>A0AAP0P0N0</accession>
<dbReference type="Proteomes" id="UP001419268">
    <property type="component" value="Unassembled WGS sequence"/>
</dbReference>
<comment type="caution">
    <text evidence="2">The sequence shown here is derived from an EMBL/GenBank/DDBJ whole genome shotgun (WGS) entry which is preliminary data.</text>
</comment>
<feature type="compositionally biased region" description="Basic and acidic residues" evidence="1">
    <location>
        <begin position="167"/>
        <end position="177"/>
    </location>
</feature>
<keyword evidence="3" id="KW-1185">Reference proteome</keyword>
<evidence type="ECO:0000313" key="3">
    <source>
        <dbReference type="Proteomes" id="UP001419268"/>
    </source>
</evidence>
<dbReference type="AlphaFoldDB" id="A0AAP0P0N0"/>